<name>A0A3B1AS45_9ZZZZ</name>
<evidence type="ECO:0000256" key="1">
    <source>
        <dbReference type="SAM" id="Phobius"/>
    </source>
</evidence>
<feature type="transmembrane region" description="Helical" evidence="1">
    <location>
        <begin position="123"/>
        <end position="147"/>
    </location>
</feature>
<dbReference type="InterPro" id="IPR007404">
    <property type="entry name" value="YdjM-like"/>
</dbReference>
<accession>A0A3B1AS45</accession>
<proteinExistence type="predicted"/>
<keyword evidence="1" id="KW-1133">Transmembrane helix</keyword>
<feature type="transmembrane region" description="Helical" evidence="1">
    <location>
        <begin position="90"/>
        <end position="111"/>
    </location>
</feature>
<evidence type="ECO:0000313" key="2">
    <source>
        <dbReference type="EMBL" id="VAX02198.1"/>
    </source>
</evidence>
<keyword evidence="1" id="KW-0472">Membrane</keyword>
<protein>
    <submittedName>
        <fullName evidence="2">Integral membrane protein</fullName>
    </submittedName>
</protein>
<feature type="transmembrane region" description="Helical" evidence="1">
    <location>
        <begin position="25"/>
        <end position="43"/>
    </location>
</feature>
<dbReference type="PANTHER" id="PTHR40031">
    <property type="entry name" value="HYPOTHETICAL MEMBRANE SPANNING PROTEIN"/>
    <property type="match status" value="1"/>
</dbReference>
<dbReference type="Pfam" id="PF04307">
    <property type="entry name" value="YdjM"/>
    <property type="match status" value="1"/>
</dbReference>
<dbReference type="AlphaFoldDB" id="A0A3B1AS45"/>
<organism evidence="2">
    <name type="scientific">hydrothermal vent metagenome</name>
    <dbReference type="NCBI Taxonomy" id="652676"/>
    <lineage>
        <taxon>unclassified sequences</taxon>
        <taxon>metagenomes</taxon>
        <taxon>ecological metagenomes</taxon>
    </lineage>
</organism>
<gene>
    <name evidence="2" type="ORF">MNBD_GAMMA20-2228</name>
</gene>
<keyword evidence="1" id="KW-0812">Transmembrane</keyword>
<reference evidence="2" key="1">
    <citation type="submission" date="2018-06" db="EMBL/GenBank/DDBJ databases">
        <authorList>
            <person name="Zhirakovskaya E."/>
        </authorList>
    </citation>
    <scope>NUCLEOTIDE SEQUENCE</scope>
</reference>
<feature type="transmembrane region" description="Helical" evidence="1">
    <location>
        <begin position="154"/>
        <end position="171"/>
    </location>
</feature>
<sequence>MDIVTQGLLGSAMALAGARRKEVKIAALIGFAAGLLADADALIRSPGDPLLTIEFHRHFSHSLLFIPVGALLATLILWPFLRRRIAPGRLYLYAFLGYAASGLLDACTSYGTLLFWPFSDERIAWNLISIVDPVFSLTLLAAIVYGVRKARPQAAWVGLGLAGLYLAVAVVQHQRAEVVAQTLIQQRGHTAVRHVVKPTMANLLLWRSIYESDGRFYVDAVRIGLFSEPRVYRGEQVVKFAAAQHLPQLQPGSALAQDITRFTHFSADFVALDPTRPGVLIDVRYSMLPTSLSPLWGIEMTLDNQDRHSLFVNYRDFSPDDRSRFIAMLAGRALP</sequence>
<dbReference type="PANTHER" id="PTHR40031:SF1">
    <property type="entry name" value="MEMBRANE-BOUND METAL-DEPENDENT HYDROLASE"/>
    <property type="match status" value="1"/>
</dbReference>
<feature type="transmembrane region" description="Helical" evidence="1">
    <location>
        <begin position="63"/>
        <end position="81"/>
    </location>
</feature>
<dbReference type="EMBL" id="UOFU01000254">
    <property type="protein sequence ID" value="VAX02198.1"/>
    <property type="molecule type" value="Genomic_DNA"/>
</dbReference>
<dbReference type="InterPro" id="IPR053170">
    <property type="entry name" value="Transcription_regulator"/>
</dbReference>